<keyword evidence="3" id="KW-1185">Reference proteome</keyword>
<sequence length="350" mass="38453">MPPAFLSGIELARRLYVEVVGPGLAADYPGLPYAAALIGPGSEVLGYDTERSTDHDWGPRLLIFLDDDHAERAAQVREAVGRRLPERFHGFPTVFPEGDHRVAVAGLGDWLRRRLGFDPRAGTGLRDWLGVPAQLLAEVTGGAVFHDEPGELGRIREELAWYPDDVWRYLLACQWARISQEEPFPGRCAEVGDDVGSMIIAGRLARDVIKLCLLMERCYPPYPKWLGTAFRRLPIAAEIEPLLAGALTARDWPERERLLNQAYLAAGRAHNALGLTAPIEPALVPFHTRPFLVPAAGRYADALIESITDPALRSLPRVGAADQYLDSTDALNDHGLRDAAAAMVLRPNVP</sequence>
<dbReference type="InterPro" id="IPR025117">
    <property type="entry name" value="DUF4037"/>
</dbReference>
<reference evidence="2 3" key="1">
    <citation type="submission" date="2020-07" db="EMBL/GenBank/DDBJ databases">
        <title>Sequencing the genomes of 1000 actinobacteria strains.</title>
        <authorList>
            <person name="Klenk H.-P."/>
        </authorList>
    </citation>
    <scope>NUCLEOTIDE SEQUENCE [LARGE SCALE GENOMIC DNA]</scope>
    <source>
        <strain evidence="2 3">DSM 22083</strain>
    </source>
</reference>
<dbReference type="Proteomes" id="UP000569914">
    <property type="component" value="Unassembled WGS sequence"/>
</dbReference>
<evidence type="ECO:0000313" key="3">
    <source>
        <dbReference type="Proteomes" id="UP000569914"/>
    </source>
</evidence>
<evidence type="ECO:0000313" key="2">
    <source>
        <dbReference type="EMBL" id="NYE72513.1"/>
    </source>
</evidence>
<gene>
    <name evidence="2" type="ORF">BKA15_003842</name>
</gene>
<accession>A0A7Y9I8Y8</accession>
<dbReference type="RefSeq" id="WP_312879134.1">
    <property type="nucleotide sequence ID" value="NZ_JACCBU010000001.1"/>
</dbReference>
<dbReference type="AlphaFoldDB" id="A0A7Y9I8Y8"/>
<proteinExistence type="predicted"/>
<dbReference type="Pfam" id="PF13228">
    <property type="entry name" value="DUF4037"/>
    <property type="match status" value="1"/>
</dbReference>
<name>A0A7Y9I8Y8_9ACTN</name>
<comment type="caution">
    <text evidence="2">The sequence shown here is derived from an EMBL/GenBank/DDBJ whole genome shotgun (WGS) entry which is preliminary data.</text>
</comment>
<evidence type="ECO:0000259" key="1">
    <source>
        <dbReference type="Pfam" id="PF13228"/>
    </source>
</evidence>
<protein>
    <recommendedName>
        <fullName evidence="1">DUF4037 domain-containing protein</fullName>
    </recommendedName>
</protein>
<dbReference type="EMBL" id="JACCBU010000001">
    <property type="protein sequence ID" value="NYE72513.1"/>
    <property type="molecule type" value="Genomic_DNA"/>
</dbReference>
<organism evidence="2 3">
    <name type="scientific">Microlunatus parietis</name>
    <dbReference type="NCBI Taxonomy" id="682979"/>
    <lineage>
        <taxon>Bacteria</taxon>
        <taxon>Bacillati</taxon>
        <taxon>Actinomycetota</taxon>
        <taxon>Actinomycetes</taxon>
        <taxon>Propionibacteriales</taxon>
        <taxon>Propionibacteriaceae</taxon>
        <taxon>Microlunatus</taxon>
    </lineage>
</organism>
<feature type="domain" description="DUF4037" evidence="1">
    <location>
        <begin position="128"/>
        <end position="226"/>
    </location>
</feature>